<dbReference type="RefSeq" id="WP_011056957.1">
    <property type="nucleotide sequence ID" value="NC_004113.1"/>
</dbReference>
<dbReference type="AlphaFoldDB" id="Q8DJV7"/>
<dbReference type="eggNOG" id="COG1432">
    <property type="taxonomic scope" value="Bacteria"/>
</dbReference>
<dbReference type="EMBL" id="BA000039">
    <property type="protein sequence ID" value="BAC08667.1"/>
    <property type="molecule type" value="Genomic_DNA"/>
</dbReference>
<reference evidence="2 3" key="1">
    <citation type="journal article" date="2002" name="DNA Res.">
        <title>Complete genome structure of the thermophilic cyanobacterium Thermosynechococcus elongatus BP-1.</title>
        <authorList>
            <person name="Nakamura Y."/>
            <person name="Kaneko T."/>
            <person name="Sato S."/>
            <person name="Ikeuchi M."/>
            <person name="Katoh H."/>
            <person name="Sasamoto S."/>
            <person name="Watanabe A."/>
            <person name="Iriguchi M."/>
            <person name="Kawashima K."/>
            <person name="Kimura T."/>
            <person name="Kishida Y."/>
            <person name="Kiyokawa C."/>
            <person name="Kohara M."/>
            <person name="Matsumoto M."/>
            <person name="Matsuno A."/>
            <person name="Nakazaki N."/>
            <person name="Shimpo S."/>
            <person name="Sugimoto M."/>
            <person name="Takeuchi C."/>
            <person name="Yamada M."/>
            <person name="Tabata S."/>
        </authorList>
    </citation>
    <scope>NUCLEOTIDE SEQUENCE [LARGE SCALE GENOMIC DNA]</scope>
    <source>
        <strain evidence="3">IAM M-273 / NIES-2133 / BP-1</strain>
    </source>
</reference>
<dbReference type="STRING" id="197221.gene:10747710"/>
<organism evidence="2 3">
    <name type="scientific">Thermosynechococcus vestitus (strain NIES-2133 / IAM M-273 / BP-1)</name>
    <dbReference type="NCBI Taxonomy" id="197221"/>
    <lineage>
        <taxon>Bacteria</taxon>
        <taxon>Bacillati</taxon>
        <taxon>Cyanobacteriota</taxon>
        <taxon>Cyanophyceae</taxon>
        <taxon>Acaryochloridales</taxon>
        <taxon>Thermosynechococcaceae</taxon>
        <taxon>Thermosynechococcus</taxon>
    </lineage>
</organism>
<proteinExistence type="predicted"/>
<feature type="region of interest" description="Disordered" evidence="1">
    <location>
        <begin position="1"/>
        <end position="22"/>
    </location>
</feature>
<evidence type="ECO:0000313" key="3">
    <source>
        <dbReference type="Proteomes" id="UP000000440"/>
    </source>
</evidence>
<dbReference type="EnsemblBacteria" id="BAC08667">
    <property type="protein sequence ID" value="BAC08667"/>
    <property type="gene ID" value="BAC08667"/>
</dbReference>
<name>Q8DJV7_THEVB</name>
<dbReference type="KEGG" id="tel:tll1114"/>
<evidence type="ECO:0000313" key="2">
    <source>
        <dbReference type="EMBL" id="BAC08667.1"/>
    </source>
</evidence>
<sequence length="138" mass="15249">MHIPDPTVQSRPPVVSPAPPMAAAAPTITPAAFPLDTDNRRLCADLRVSLVGHAEGAIAKTRQILDWYRRDSQCGKLLRQEGLPISKVQGAVQALLPNFDILLLGMVKFSEYLRYVCKNTIFCVFHFDILTALKCDDS</sequence>
<dbReference type="Proteomes" id="UP000000440">
    <property type="component" value="Chromosome"/>
</dbReference>
<evidence type="ECO:0000256" key="1">
    <source>
        <dbReference type="SAM" id="MobiDB-lite"/>
    </source>
</evidence>
<gene>
    <name evidence="2" type="ordered locus">tll1114</name>
</gene>
<accession>Q8DJV7</accession>
<keyword evidence="3" id="KW-1185">Reference proteome</keyword>
<protein>
    <submittedName>
        <fullName evidence="2">Tll1114 protein</fullName>
    </submittedName>
</protein>